<feature type="coiled-coil region" evidence="5">
    <location>
        <begin position="620"/>
        <end position="647"/>
    </location>
</feature>
<evidence type="ECO:0000256" key="5">
    <source>
        <dbReference type="SAM" id="Coils"/>
    </source>
</evidence>
<proteinExistence type="predicted"/>
<evidence type="ECO:0000313" key="8">
    <source>
        <dbReference type="EMBL" id="MBX08464.1"/>
    </source>
</evidence>
<evidence type="ECO:0000256" key="3">
    <source>
        <dbReference type="ARBA" id="ARBA00022824"/>
    </source>
</evidence>
<dbReference type="InterPro" id="IPR036607">
    <property type="entry name" value="PRKCSH"/>
</dbReference>
<keyword evidence="5" id="KW-0175">Coiled coil</keyword>
<feature type="compositionally biased region" description="Basic and acidic residues" evidence="6">
    <location>
        <begin position="293"/>
        <end position="320"/>
    </location>
</feature>
<feature type="domain" description="MRH" evidence="7">
    <location>
        <begin position="529"/>
        <end position="624"/>
    </location>
</feature>
<dbReference type="Gene3D" id="2.70.130.10">
    <property type="entry name" value="Mannose-6-phosphate receptor binding domain"/>
    <property type="match status" value="1"/>
</dbReference>
<dbReference type="PANTHER" id="PTHR12630:SF1">
    <property type="entry name" value="GLUCOSIDASE 2 SUBUNIT BETA"/>
    <property type="match status" value="1"/>
</dbReference>
<dbReference type="PANTHER" id="PTHR12630">
    <property type="entry name" value="N-LINKED OLIGOSACCHARIDE PROCESSING"/>
    <property type="match status" value="1"/>
</dbReference>
<dbReference type="Pfam" id="PF13015">
    <property type="entry name" value="PRKCSH_1"/>
    <property type="match status" value="1"/>
</dbReference>
<accession>A0A2P2KS02</accession>
<dbReference type="GO" id="GO:0006491">
    <property type="term" value="P:N-glycan processing"/>
    <property type="evidence" value="ECO:0007669"/>
    <property type="project" value="TreeGrafter"/>
</dbReference>
<feature type="compositionally biased region" description="Acidic residues" evidence="6">
    <location>
        <begin position="397"/>
        <end position="410"/>
    </location>
</feature>
<dbReference type="InterPro" id="IPR039794">
    <property type="entry name" value="Gtb1-like"/>
</dbReference>
<keyword evidence="4" id="KW-1015">Disulfide bond</keyword>
<keyword evidence="2" id="KW-0732">Signal</keyword>
<protein>
    <recommendedName>
        <fullName evidence="1">Glucosidase 2 subunit beta</fullName>
    </recommendedName>
</protein>
<dbReference type="CDD" id="cd00112">
    <property type="entry name" value="LDLa"/>
    <property type="match status" value="1"/>
</dbReference>
<dbReference type="InterPro" id="IPR009011">
    <property type="entry name" value="Man6P_isomerase_rcpt-bd_dom_sf"/>
</dbReference>
<feature type="compositionally biased region" description="Basic and acidic residues" evidence="6">
    <location>
        <begin position="205"/>
        <end position="277"/>
    </location>
</feature>
<organism evidence="8">
    <name type="scientific">Rhizophora mucronata</name>
    <name type="common">Asiatic mangrove</name>
    <dbReference type="NCBI Taxonomy" id="61149"/>
    <lineage>
        <taxon>Eukaryota</taxon>
        <taxon>Viridiplantae</taxon>
        <taxon>Streptophyta</taxon>
        <taxon>Embryophyta</taxon>
        <taxon>Tracheophyta</taxon>
        <taxon>Spermatophyta</taxon>
        <taxon>Magnoliopsida</taxon>
        <taxon>eudicotyledons</taxon>
        <taxon>Gunneridae</taxon>
        <taxon>Pentapetalae</taxon>
        <taxon>rosids</taxon>
        <taxon>fabids</taxon>
        <taxon>Malpighiales</taxon>
        <taxon>Rhizophoraceae</taxon>
        <taxon>Rhizophora</taxon>
    </lineage>
</organism>
<reference evidence="8" key="1">
    <citation type="submission" date="2018-02" db="EMBL/GenBank/DDBJ databases">
        <title>Rhizophora mucronata_Transcriptome.</title>
        <authorList>
            <person name="Meera S.P."/>
            <person name="Sreeshan A."/>
            <person name="Augustine A."/>
        </authorList>
    </citation>
    <scope>NUCLEOTIDE SEQUENCE</scope>
    <source>
        <tissue evidence="8">Leaf</tissue>
    </source>
</reference>
<sequence>MKGNTLIFTLLLIIYQAFLLGLLSVAPLVRSAIPNQPLLGIPPQDEDYFKISSSDMIKCKDGSKKFTKAQLNDDFCDCPDATDEPGTSACPGGKFYCQNSGHTPVMIFSSRVNDGICDCCDGSDEYDGQVKCPNTCWEAGKVARDKLRKKIAMYKEGVALRKQEVEQAKLAVAKDEAELLKLKDEEKILKGLVQQLKEHKEQIEEAEEKECLQKEKEEKERKEAEEKANRHNTEVEDESNQEKGLTDDNPENQDKTVESMDDDKVGVLDDSPRHQDMTMELVDPVAEAGIDSSKLERSTTTGEEQHASEEKDSVSAKSEDDPVVASETNDGTGSEVSHGQAAKVDSDISESTEGLSKEELGRLVASRWTGNTEKSEGLSSAKEMDHEDHGDMPQDTHDEEYDGYASETDDETGKYDDVDVEDDTDETYGIHDDAAPSYNPASDDDFDLPDATSPSNPSWLEKIQQTVRNILKAVNLFQTPVDITDAARVRKEYEESSTKLSKLQSRISSLTQKLNHDFGKDKEFYSFYNRCFESKQNKYVYKVCPFKQASQLEGHATTRLGHWDKFEDLYRVMIFSSGDRCWNGPDRSMKVKLRCGLTNEVTDVGEPSRCEYVALLSTPALCLEEKLQELEDKLDGMNREQPQEHDEL</sequence>
<evidence type="ECO:0000256" key="4">
    <source>
        <dbReference type="ARBA" id="ARBA00023157"/>
    </source>
</evidence>
<feature type="compositionally biased region" description="Polar residues" evidence="6">
    <location>
        <begin position="326"/>
        <end position="337"/>
    </location>
</feature>
<dbReference type="GO" id="GO:0017177">
    <property type="term" value="C:glucosidase II complex"/>
    <property type="evidence" value="ECO:0007669"/>
    <property type="project" value="TreeGrafter"/>
</dbReference>
<feature type="coiled-coil region" evidence="5">
    <location>
        <begin position="486"/>
        <end position="513"/>
    </location>
</feature>
<name>A0A2P2KS02_RHIMU</name>
<dbReference type="InterPro" id="IPR044865">
    <property type="entry name" value="MRH_dom"/>
</dbReference>
<evidence type="ECO:0000256" key="1">
    <source>
        <dbReference type="ARBA" id="ARBA00022387"/>
    </source>
</evidence>
<dbReference type="AlphaFoldDB" id="A0A2P2KS02"/>
<dbReference type="InterPro" id="IPR002172">
    <property type="entry name" value="LDrepeatLR_classA_rpt"/>
</dbReference>
<feature type="compositionally biased region" description="Basic and acidic residues" evidence="6">
    <location>
        <begin position="382"/>
        <end position="396"/>
    </location>
</feature>
<evidence type="ECO:0000259" key="7">
    <source>
        <dbReference type="PROSITE" id="PS51914"/>
    </source>
</evidence>
<dbReference type="PROSITE" id="PS51914">
    <property type="entry name" value="MRH"/>
    <property type="match status" value="1"/>
</dbReference>
<dbReference type="EMBL" id="GGEC01027980">
    <property type="protein sequence ID" value="MBX08464.1"/>
    <property type="molecule type" value="Transcribed_RNA"/>
</dbReference>
<dbReference type="Pfam" id="PF12999">
    <property type="entry name" value="PRKCSH-like"/>
    <property type="match status" value="1"/>
</dbReference>
<keyword evidence="3" id="KW-0256">Endoplasmic reticulum</keyword>
<evidence type="ECO:0000256" key="2">
    <source>
        <dbReference type="ARBA" id="ARBA00022729"/>
    </source>
</evidence>
<dbReference type="SUPFAM" id="SSF50911">
    <property type="entry name" value="Mannose 6-phosphate receptor domain"/>
    <property type="match status" value="1"/>
</dbReference>
<evidence type="ECO:0000256" key="6">
    <source>
        <dbReference type="SAM" id="MobiDB-lite"/>
    </source>
</evidence>
<dbReference type="InterPro" id="IPR028146">
    <property type="entry name" value="PRKCSH_N"/>
</dbReference>
<feature type="region of interest" description="Disordered" evidence="6">
    <location>
        <begin position="205"/>
        <end position="458"/>
    </location>
</feature>